<keyword evidence="2" id="KW-0964">Secreted</keyword>
<dbReference type="InterPro" id="IPR000187">
    <property type="entry name" value="CRF"/>
</dbReference>
<evidence type="ECO:0000259" key="4">
    <source>
        <dbReference type="SMART" id="SM00039"/>
    </source>
</evidence>
<dbReference type="GO" id="GO:0005576">
    <property type="term" value="C:extracellular region"/>
    <property type="evidence" value="ECO:0007669"/>
    <property type="project" value="UniProtKB-SubCell"/>
</dbReference>
<dbReference type="VEuPathDB" id="VectorBase:GAUT031801"/>
<dbReference type="EnsemblMetazoa" id="GAUT031801-RA">
    <property type="protein sequence ID" value="GAUT031801-PA"/>
    <property type="gene ID" value="GAUT031801"/>
</dbReference>
<dbReference type="AlphaFoldDB" id="A0A1A9VBE6"/>
<name>A0A1A9VBE6_GLOAU</name>
<keyword evidence="6" id="KW-1185">Reference proteome</keyword>
<reference evidence="5" key="1">
    <citation type="submission" date="2020-05" db="UniProtKB">
        <authorList>
            <consortium name="EnsemblMetazoa"/>
        </authorList>
    </citation>
    <scope>IDENTIFICATION</scope>
    <source>
        <strain evidence="5">TTRI</strain>
    </source>
</reference>
<comment type="subcellular location">
    <subcellularLocation>
        <location evidence="1">Secreted</location>
    </subcellularLocation>
</comment>
<feature type="domain" description="Corticotropin-releasing factor" evidence="4">
    <location>
        <begin position="102"/>
        <end position="145"/>
    </location>
</feature>
<evidence type="ECO:0000313" key="5">
    <source>
        <dbReference type="EnsemblMetazoa" id="GAUT031801-PA"/>
    </source>
</evidence>
<keyword evidence="3" id="KW-0372">Hormone</keyword>
<evidence type="ECO:0000256" key="3">
    <source>
        <dbReference type="ARBA" id="ARBA00022702"/>
    </source>
</evidence>
<dbReference type="GO" id="GO:0005179">
    <property type="term" value="F:hormone activity"/>
    <property type="evidence" value="ECO:0007669"/>
    <property type="project" value="UniProtKB-KW"/>
</dbReference>
<evidence type="ECO:0000256" key="1">
    <source>
        <dbReference type="ARBA" id="ARBA00004613"/>
    </source>
</evidence>
<proteinExistence type="predicted"/>
<organism evidence="5 6">
    <name type="scientific">Glossina austeni</name>
    <name type="common">Savannah tsetse fly</name>
    <dbReference type="NCBI Taxonomy" id="7395"/>
    <lineage>
        <taxon>Eukaryota</taxon>
        <taxon>Metazoa</taxon>
        <taxon>Ecdysozoa</taxon>
        <taxon>Arthropoda</taxon>
        <taxon>Hexapoda</taxon>
        <taxon>Insecta</taxon>
        <taxon>Pterygota</taxon>
        <taxon>Neoptera</taxon>
        <taxon>Endopterygota</taxon>
        <taxon>Diptera</taxon>
        <taxon>Brachycera</taxon>
        <taxon>Muscomorpha</taxon>
        <taxon>Hippoboscoidea</taxon>
        <taxon>Glossinidae</taxon>
        <taxon>Glossina</taxon>
    </lineage>
</organism>
<dbReference type="PROSITE" id="PS00511">
    <property type="entry name" value="CRF"/>
    <property type="match status" value="1"/>
</dbReference>
<dbReference type="Proteomes" id="UP000078200">
    <property type="component" value="Unassembled WGS sequence"/>
</dbReference>
<evidence type="ECO:0000313" key="6">
    <source>
        <dbReference type="Proteomes" id="UP000078200"/>
    </source>
</evidence>
<dbReference type="STRING" id="7395.A0A1A9VBE6"/>
<dbReference type="InterPro" id="IPR018446">
    <property type="entry name" value="Corticotropin-releasing_fac_CS"/>
</dbReference>
<accession>A0A1A9VBE6</accession>
<dbReference type="SMART" id="SM00039">
    <property type="entry name" value="CRF"/>
    <property type="match status" value="1"/>
</dbReference>
<protein>
    <recommendedName>
        <fullName evidence="4">Corticotropin-releasing factor domain-containing protein</fullName>
    </recommendedName>
</protein>
<evidence type="ECO:0000256" key="2">
    <source>
        <dbReference type="ARBA" id="ARBA00022525"/>
    </source>
</evidence>
<sequence>MNCTQTTMIASEIFAPLNATQRFLCGHQQITRKQRGKQYLKERKRLTKIMKATTWLCPMLIVLCASRLVCTAQRASFTIGYHPLNYMASNTLQDDNFITKRNKPSLSIVNPLDVLRQRLLLEIARRQMKENTRQVELNRAILKNVGKRMFNTPSTNSYSWHNVMRPNEREQQDELYYKQQSSYGREMPQKRHLLSPVNVMPSATIFDYLVQPGIEYEQRAITTQLHEANNAKNDDEVENGIDVANDDKTKISQISNSAFLKHFQPTDLKADLTQNIKNRTTLQQQRDSKNNFPIKFSDFAFIDDGSDESFKDTLVFDEGNGNHLDYQTHYLYNLSHNNDLHRLRSK</sequence>
<dbReference type="Pfam" id="PF00473">
    <property type="entry name" value="CRF"/>
    <property type="match status" value="1"/>
</dbReference>